<sequence length="93" mass="10364">MSFGVQIAKKVVLQSQGLFKYFILEHNLSISMLIINDSVVKLYRVIVTYYNNQTLVIKSSVSTDNAAVIAGVNNGVNTLLTDMHNMFVIGIRK</sequence>
<proteinExistence type="predicted"/>
<gene>
    <name evidence="1" type="ORF">PR048_004683</name>
</gene>
<name>A0ABQ9I803_9NEOP</name>
<keyword evidence="2" id="KW-1185">Reference proteome</keyword>
<evidence type="ECO:0000313" key="2">
    <source>
        <dbReference type="Proteomes" id="UP001159363"/>
    </source>
</evidence>
<dbReference type="EMBL" id="JARBHB010000002">
    <property type="protein sequence ID" value="KAJ8892103.1"/>
    <property type="molecule type" value="Genomic_DNA"/>
</dbReference>
<accession>A0ABQ9I803</accession>
<reference evidence="1 2" key="1">
    <citation type="submission" date="2023-02" db="EMBL/GenBank/DDBJ databases">
        <title>LHISI_Scaffold_Assembly.</title>
        <authorList>
            <person name="Stuart O.P."/>
            <person name="Cleave R."/>
            <person name="Magrath M.J.L."/>
            <person name="Mikheyev A.S."/>
        </authorList>
    </citation>
    <scope>NUCLEOTIDE SEQUENCE [LARGE SCALE GENOMIC DNA]</scope>
    <source>
        <strain evidence="1">Daus_M_001</strain>
        <tissue evidence="1">Leg muscle</tissue>
    </source>
</reference>
<dbReference type="Proteomes" id="UP001159363">
    <property type="component" value="Chromosome 2"/>
</dbReference>
<protein>
    <submittedName>
        <fullName evidence="1">Uncharacterized protein</fullName>
    </submittedName>
</protein>
<organism evidence="1 2">
    <name type="scientific">Dryococelus australis</name>
    <dbReference type="NCBI Taxonomy" id="614101"/>
    <lineage>
        <taxon>Eukaryota</taxon>
        <taxon>Metazoa</taxon>
        <taxon>Ecdysozoa</taxon>
        <taxon>Arthropoda</taxon>
        <taxon>Hexapoda</taxon>
        <taxon>Insecta</taxon>
        <taxon>Pterygota</taxon>
        <taxon>Neoptera</taxon>
        <taxon>Polyneoptera</taxon>
        <taxon>Phasmatodea</taxon>
        <taxon>Verophasmatodea</taxon>
        <taxon>Anareolatae</taxon>
        <taxon>Phasmatidae</taxon>
        <taxon>Eurycanthinae</taxon>
        <taxon>Dryococelus</taxon>
    </lineage>
</organism>
<feature type="non-terminal residue" evidence="1">
    <location>
        <position position="93"/>
    </location>
</feature>
<comment type="caution">
    <text evidence="1">The sequence shown here is derived from an EMBL/GenBank/DDBJ whole genome shotgun (WGS) entry which is preliminary data.</text>
</comment>
<evidence type="ECO:0000313" key="1">
    <source>
        <dbReference type="EMBL" id="KAJ8892103.1"/>
    </source>
</evidence>